<evidence type="ECO:0000313" key="2">
    <source>
        <dbReference type="Proteomes" id="UP001142057"/>
    </source>
</evidence>
<organism evidence="1 2">
    <name type="scientific">Chryseobacterium pyrolae</name>
    <dbReference type="NCBI Taxonomy" id="2987481"/>
    <lineage>
        <taxon>Bacteria</taxon>
        <taxon>Pseudomonadati</taxon>
        <taxon>Bacteroidota</taxon>
        <taxon>Flavobacteriia</taxon>
        <taxon>Flavobacteriales</taxon>
        <taxon>Weeksellaceae</taxon>
        <taxon>Chryseobacterium group</taxon>
        <taxon>Chryseobacterium</taxon>
    </lineage>
</organism>
<name>A0ABT2IBW0_9FLAO</name>
<dbReference type="EMBL" id="JANZQH010000001">
    <property type="protein sequence ID" value="MCT2406120.1"/>
    <property type="molecule type" value="Genomic_DNA"/>
</dbReference>
<keyword evidence="2" id="KW-1185">Reference proteome</keyword>
<dbReference type="Proteomes" id="UP001142057">
    <property type="component" value="Unassembled WGS sequence"/>
</dbReference>
<gene>
    <name evidence="1" type="ORF">NZD88_00950</name>
</gene>
<comment type="caution">
    <text evidence="1">The sequence shown here is derived from an EMBL/GenBank/DDBJ whole genome shotgun (WGS) entry which is preliminary data.</text>
</comment>
<sequence length="232" mass="27903">MPTETIQNYFKNLINSEEYYFQKGRDALQKWMEIHLSDDGLIELRSLLDDYNSFSELKEGHTFFSVKEMLFEIISYCDVHARNKAFYNKYEDKRVLAKAGVRMKPWVINTFNYKYSKDEVNITVKNALDMLINPKDNINSIALSHRELISNYYLRHPYDMNTFVVELKNKFSDLDKTINPENQTLLIAAHMYDEKKEWDKKQINFKVFINNLKEYIFLKESVRLRFRSLAWR</sequence>
<evidence type="ECO:0000313" key="1">
    <source>
        <dbReference type="EMBL" id="MCT2406120.1"/>
    </source>
</evidence>
<dbReference type="RefSeq" id="WP_259826716.1">
    <property type="nucleotide sequence ID" value="NZ_JANZQH010000001.1"/>
</dbReference>
<protein>
    <submittedName>
        <fullName evidence="1">Uncharacterized protein</fullName>
    </submittedName>
</protein>
<proteinExistence type="predicted"/>
<accession>A0ABT2IBW0</accession>
<reference evidence="1" key="1">
    <citation type="submission" date="2022-08" db="EMBL/GenBank/DDBJ databases">
        <title>Chryseobacterium antibioticum,isolated from the rhizosphere soil of Pyrola in Tibet.</title>
        <authorList>
            <person name="Kan Y."/>
        </authorList>
    </citation>
    <scope>NUCLEOTIDE SEQUENCE</scope>
    <source>
        <strain evidence="1">Pc2-12</strain>
    </source>
</reference>